<dbReference type="InterPro" id="IPR038102">
    <property type="entry name" value="EYA_dom_sf"/>
</dbReference>
<organism evidence="13 14">
    <name type="scientific">Rhinopithecus bieti</name>
    <name type="common">Black snub-nosed monkey</name>
    <name type="synonym">Pygathrix bieti</name>
    <dbReference type="NCBI Taxonomy" id="61621"/>
    <lineage>
        <taxon>Eukaryota</taxon>
        <taxon>Metazoa</taxon>
        <taxon>Chordata</taxon>
        <taxon>Craniata</taxon>
        <taxon>Vertebrata</taxon>
        <taxon>Euteleostomi</taxon>
        <taxon>Mammalia</taxon>
        <taxon>Eutheria</taxon>
        <taxon>Euarchontoglires</taxon>
        <taxon>Primates</taxon>
        <taxon>Haplorrhini</taxon>
        <taxon>Catarrhini</taxon>
        <taxon>Cercopithecidae</taxon>
        <taxon>Colobinae</taxon>
        <taxon>Rhinopithecus</taxon>
    </lineage>
</organism>
<dbReference type="PANTHER" id="PTHR10190:SF5">
    <property type="entry name" value="EYES ABSENT HOMOLOG 3"/>
    <property type="match status" value="1"/>
</dbReference>
<keyword evidence="3" id="KW-0227">DNA damage</keyword>
<dbReference type="GO" id="GO:2001240">
    <property type="term" value="P:negative regulation of extrinsic apoptotic signaling pathway in absence of ligand"/>
    <property type="evidence" value="ECO:0007669"/>
    <property type="project" value="TreeGrafter"/>
</dbReference>
<evidence type="ECO:0000313" key="14">
    <source>
        <dbReference type="Proteomes" id="UP000233180"/>
    </source>
</evidence>
<dbReference type="PANTHER" id="PTHR10190">
    <property type="entry name" value="EYES ABSENT"/>
    <property type="match status" value="1"/>
</dbReference>
<dbReference type="Gene3D" id="3.40.50.12350">
    <property type="match status" value="1"/>
</dbReference>
<evidence type="ECO:0000256" key="6">
    <source>
        <dbReference type="ARBA" id="ARBA00022912"/>
    </source>
</evidence>
<dbReference type="InterPro" id="IPR028472">
    <property type="entry name" value="EYA"/>
</dbReference>
<dbReference type="SFLD" id="SFLDG01129">
    <property type="entry name" value="C1.5:_HAD__Beta-PGM__Phosphata"/>
    <property type="match status" value="1"/>
</dbReference>
<accession>A0A2K6M3A7</accession>
<evidence type="ECO:0000313" key="13">
    <source>
        <dbReference type="Ensembl" id="ENSRBIP00000030258.1"/>
    </source>
</evidence>
<dbReference type="GO" id="GO:0030154">
    <property type="term" value="P:cell differentiation"/>
    <property type="evidence" value="ECO:0007669"/>
    <property type="project" value="TreeGrafter"/>
</dbReference>
<evidence type="ECO:0000256" key="11">
    <source>
        <dbReference type="RuleBase" id="RU362036"/>
    </source>
</evidence>
<gene>
    <name evidence="13" type="primary">EYA3</name>
</gene>
<dbReference type="GeneTree" id="ENSGT00950000182978"/>
<feature type="binding site" evidence="10">
    <location>
        <position position="263"/>
    </location>
    <ligand>
        <name>Mg(2+)</name>
        <dbReference type="ChEBI" id="CHEBI:18420"/>
    </ligand>
</feature>
<feature type="region of interest" description="Disordered" evidence="12">
    <location>
        <begin position="1"/>
        <end position="46"/>
    </location>
</feature>
<evidence type="ECO:0000256" key="2">
    <source>
        <dbReference type="ARBA" id="ARBA00022723"/>
    </source>
</evidence>
<dbReference type="GO" id="GO:0045739">
    <property type="term" value="P:positive regulation of DNA repair"/>
    <property type="evidence" value="ECO:0007669"/>
    <property type="project" value="TreeGrafter"/>
</dbReference>
<dbReference type="SFLD" id="SFLDS00003">
    <property type="entry name" value="Haloacid_Dehalogenase"/>
    <property type="match status" value="1"/>
</dbReference>
<keyword evidence="4 11" id="KW-0378">Hydrolase</keyword>
<evidence type="ECO:0000256" key="8">
    <source>
        <dbReference type="ARBA" id="ARBA00051722"/>
    </source>
</evidence>
<feature type="compositionally biased region" description="Polar residues" evidence="12">
    <location>
        <begin position="20"/>
        <end position="46"/>
    </location>
</feature>
<evidence type="ECO:0000256" key="5">
    <source>
        <dbReference type="ARBA" id="ARBA00022842"/>
    </source>
</evidence>
<feature type="binding site" evidence="10">
    <location>
        <position position="265"/>
    </location>
    <ligand>
        <name>Mg(2+)</name>
        <dbReference type="ChEBI" id="CHEBI:18420"/>
    </ligand>
</feature>
<reference evidence="13 14" key="1">
    <citation type="submission" date="2016-06" db="EMBL/GenBank/DDBJ databases">
        <title>Genome of Rhinopithecus bieti.</title>
        <authorList>
            <person name="Wu"/>
            <person name="C.-I. and Zhang"/>
            <person name="Y."/>
        </authorList>
    </citation>
    <scope>NUCLEOTIDE SEQUENCE</scope>
</reference>
<reference evidence="13" key="3">
    <citation type="submission" date="2025-09" db="UniProtKB">
        <authorList>
            <consortium name="Ensembl"/>
        </authorList>
    </citation>
    <scope>IDENTIFICATION</scope>
</reference>
<dbReference type="GO" id="GO:0004725">
    <property type="term" value="F:protein tyrosine phosphatase activity"/>
    <property type="evidence" value="ECO:0007669"/>
    <property type="project" value="UniProtKB-EC"/>
</dbReference>
<evidence type="ECO:0000256" key="12">
    <source>
        <dbReference type="SAM" id="MobiDB-lite"/>
    </source>
</evidence>
<dbReference type="GO" id="GO:0005634">
    <property type="term" value="C:nucleus"/>
    <property type="evidence" value="ECO:0007669"/>
    <property type="project" value="TreeGrafter"/>
</dbReference>
<feature type="active site" description="Nucleophile" evidence="9">
    <location>
        <position position="263"/>
    </location>
</feature>
<proteinExistence type="inferred from homology"/>
<feature type="active site" description="Proton donor" evidence="9">
    <location>
        <position position="265"/>
    </location>
</feature>
<comment type="catalytic activity">
    <reaction evidence="8 11">
        <text>O-phospho-L-tyrosyl-[protein] + H2O = L-tyrosyl-[protein] + phosphate</text>
        <dbReference type="Rhea" id="RHEA:10684"/>
        <dbReference type="Rhea" id="RHEA-COMP:10136"/>
        <dbReference type="Rhea" id="RHEA-COMP:20101"/>
        <dbReference type="ChEBI" id="CHEBI:15377"/>
        <dbReference type="ChEBI" id="CHEBI:43474"/>
        <dbReference type="ChEBI" id="CHEBI:46858"/>
        <dbReference type="ChEBI" id="CHEBI:61978"/>
        <dbReference type="EC" id="3.1.3.48"/>
    </reaction>
</comment>
<evidence type="ECO:0000256" key="10">
    <source>
        <dbReference type="PIRSR" id="PIRSR628472-2"/>
    </source>
</evidence>
<keyword evidence="2 10" id="KW-0479">Metal-binding</keyword>
<protein>
    <recommendedName>
        <fullName evidence="11">Eyes absent homolog</fullName>
        <ecNumber evidence="11">3.1.3.48</ecNumber>
    </recommendedName>
</protein>
<evidence type="ECO:0000256" key="9">
    <source>
        <dbReference type="PIRSR" id="PIRSR628472-1"/>
    </source>
</evidence>
<feature type="region of interest" description="Disordered" evidence="12">
    <location>
        <begin position="190"/>
        <end position="250"/>
    </location>
</feature>
<keyword evidence="5 10" id="KW-0460">Magnesium</keyword>
<evidence type="ECO:0000256" key="3">
    <source>
        <dbReference type="ARBA" id="ARBA00022763"/>
    </source>
</evidence>
<dbReference type="GO" id="GO:0046872">
    <property type="term" value="F:metal ion binding"/>
    <property type="evidence" value="ECO:0007669"/>
    <property type="project" value="UniProtKB-KW"/>
</dbReference>
<evidence type="ECO:0000256" key="7">
    <source>
        <dbReference type="ARBA" id="ARBA00023204"/>
    </source>
</evidence>
<dbReference type="GO" id="GO:0006281">
    <property type="term" value="P:DNA repair"/>
    <property type="evidence" value="ECO:0007669"/>
    <property type="project" value="UniProtKB-KW"/>
</dbReference>
<keyword evidence="11" id="KW-0804">Transcription</keyword>
<keyword evidence="6 11" id="KW-0904">Protein phosphatase</keyword>
<keyword evidence="7" id="KW-0234">DNA repair</keyword>
<dbReference type="Pfam" id="PF00702">
    <property type="entry name" value="Hydrolase"/>
    <property type="match status" value="1"/>
</dbReference>
<feature type="compositionally biased region" description="Low complexity" evidence="12">
    <location>
        <begin position="208"/>
        <end position="224"/>
    </location>
</feature>
<name>A0A2K6M3A7_RHIBE</name>
<dbReference type="AlphaFoldDB" id="A0A2K6M3A7"/>
<comment type="cofactor">
    <cofactor evidence="10 11">
        <name>Mg(2+)</name>
        <dbReference type="ChEBI" id="CHEBI:18420"/>
    </cofactor>
    <text evidence="10 11">Binds 1 Mg(2+) ion per subunit.</text>
</comment>
<dbReference type="Proteomes" id="UP000233180">
    <property type="component" value="Unassembled WGS sequence"/>
</dbReference>
<dbReference type="Ensembl" id="ENSRBIT00000054217.1">
    <property type="protein sequence ID" value="ENSRBIP00000030258.1"/>
    <property type="gene ID" value="ENSRBIG00000038991.1"/>
</dbReference>
<keyword evidence="14" id="KW-1185">Reference proteome</keyword>
<comment type="similarity">
    <text evidence="1 11">Belongs to the HAD-like hydrolase superfamily. EYA family.</text>
</comment>
<evidence type="ECO:0000256" key="4">
    <source>
        <dbReference type="ARBA" id="ARBA00022801"/>
    </source>
</evidence>
<sequence length="506" mass="55463">MEEEQDLPEQPVKKAKMQESGEQTISQVSNPDVSDQKPETSSLTSNLPISEEIMTCTDYIPRSSNDYTSQMYSAKPYAHILSVPVSETAYPGQTQYQTLQQTQPYAVYPQATQTYGLPPFASSTNASLISTSSTIANIPAAAVASISNQDYPTYTILGQNQYQACYPSSSFGVTGQTNTDAESTTLAATTYQSEKPSVMVPAPAAQRLSSGDPSTSPSLSQTTPNKDADDQSRKNMTSKNRGKRKADATSSQDSELERVFLWDLDETIIIFHSLLTGSYAQKYGKECDQVHVEDVASDDNGQDLSNYSFSTDGFSGSGGSGSHGSSVGVQGGVDWMRKLAFRYRKVREIYDKHKSNVGGLLSPQRKEALQRLRAEIEVLTDSWLGTALKSLLLIQSRKNCVNVLITTTQLVPALAKVLLYGLGEIFPIENIYSATKIGKESCFERIVSRFGKKVTYVVIGDGRDEEIAAKQQLYFLDLEALGCQLEPTALILFIQLSRNLSNYNKV</sequence>
<feature type="binding site" evidence="10">
    <location>
        <position position="461"/>
    </location>
    <ligand>
        <name>Mg(2+)</name>
        <dbReference type="ChEBI" id="CHEBI:18420"/>
    </ligand>
</feature>
<dbReference type="InterPro" id="IPR006545">
    <property type="entry name" value="EYA_dom"/>
</dbReference>
<reference evidence="13" key="2">
    <citation type="submission" date="2025-08" db="UniProtKB">
        <authorList>
            <consortium name="Ensembl"/>
        </authorList>
    </citation>
    <scope>IDENTIFICATION</scope>
</reference>
<dbReference type="NCBIfam" id="TIGR01658">
    <property type="entry name" value="EYA-cons_domain"/>
    <property type="match status" value="1"/>
</dbReference>
<dbReference type="EC" id="3.1.3.48" evidence="11"/>
<keyword evidence="11" id="KW-0805">Transcription regulation</keyword>
<evidence type="ECO:0000256" key="1">
    <source>
        <dbReference type="ARBA" id="ARBA00010501"/>
    </source>
</evidence>